<dbReference type="EMBL" id="FRAR01000005">
    <property type="protein sequence ID" value="SHK01027.1"/>
    <property type="molecule type" value="Genomic_DNA"/>
</dbReference>
<organism evidence="2 3">
    <name type="scientific">Desulforamulus aeronauticus DSM 10349</name>
    <dbReference type="NCBI Taxonomy" id="1121421"/>
    <lineage>
        <taxon>Bacteria</taxon>
        <taxon>Bacillati</taxon>
        <taxon>Bacillota</taxon>
        <taxon>Clostridia</taxon>
        <taxon>Eubacteriales</taxon>
        <taxon>Peptococcaceae</taxon>
        <taxon>Desulforamulus</taxon>
    </lineage>
</organism>
<evidence type="ECO:0000256" key="1">
    <source>
        <dbReference type="ARBA" id="ARBA00007189"/>
    </source>
</evidence>
<accession>A0A1M6NZ69</accession>
<dbReference type="AlphaFoldDB" id="A0A1M6NZ69"/>
<evidence type="ECO:0000313" key="2">
    <source>
        <dbReference type="EMBL" id="SHK01027.1"/>
    </source>
</evidence>
<sequence length="292" mass="33461">MSSKEDVNKINILSTYEDFEEEPEGRVLGPFSRIAKGGIIIGEDSEVFVPEIWVRRLGIEHGDWMAADPLGILDESMLYEFTVMERRNQKIPSKRMAVIAALLYHAGEWMVYNPEEETTITLNSREVTALRLREGRLVEVAYMQGEIDKARIAWVFEEQTLDQVTGNKAKQRIQKTKPLIDVADPLLEGRKILVVGADLYKDSFQRMFERRGAIFSWESGFQGGTGRNIESKVRNSDVVVIVTEMMSHRLPDVEVMCKRHRKPFVYAPSKGSTGAIREVQQKLHAIYQRKEK</sequence>
<dbReference type="Pfam" id="PF10087">
    <property type="entry name" value="DUF2325"/>
    <property type="match status" value="1"/>
</dbReference>
<dbReference type="InterPro" id="IPR016772">
    <property type="entry name" value="UCP020408"/>
</dbReference>
<dbReference type="OrthoDB" id="1785868at2"/>
<dbReference type="Proteomes" id="UP000183997">
    <property type="component" value="Unassembled WGS sequence"/>
</dbReference>
<evidence type="ECO:0008006" key="4">
    <source>
        <dbReference type="Google" id="ProtNLM"/>
    </source>
</evidence>
<proteinExistence type="inferred from homology"/>
<comment type="similarity">
    <text evidence="1">Belongs to the UPF0751 family.</text>
</comment>
<reference evidence="3" key="1">
    <citation type="submission" date="2016-11" db="EMBL/GenBank/DDBJ databases">
        <authorList>
            <person name="Varghese N."/>
            <person name="Submissions S."/>
        </authorList>
    </citation>
    <scope>NUCLEOTIDE SEQUENCE [LARGE SCALE GENOMIC DNA]</scope>
    <source>
        <strain evidence="3">DSM 10349</strain>
    </source>
</reference>
<gene>
    <name evidence="2" type="ORF">SAMN02745123_00359</name>
</gene>
<keyword evidence="3" id="KW-1185">Reference proteome</keyword>
<name>A0A1M6NZ69_9FIRM</name>
<dbReference type="RefSeq" id="WP_072910570.1">
    <property type="nucleotide sequence ID" value="NZ_FRAR01000005.1"/>
</dbReference>
<protein>
    <recommendedName>
        <fullName evidence="4">DUF2325 domain-containing protein</fullName>
    </recommendedName>
</protein>
<evidence type="ECO:0000313" key="3">
    <source>
        <dbReference type="Proteomes" id="UP000183997"/>
    </source>
</evidence>